<proteinExistence type="predicted"/>
<comment type="caution">
    <text evidence="2">The sequence shown here is derived from an EMBL/GenBank/DDBJ whole genome shotgun (WGS) entry which is preliminary data.</text>
</comment>
<gene>
    <name evidence="3" type="ORF">RF11_06679</name>
    <name evidence="2" type="ORF">RF11_10650</name>
</gene>
<feature type="chain" id="PRO_5007391933" evidence="1">
    <location>
        <begin position="22"/>
        <end position="118"/>
    </location>
</feature>
<dbReference type="AlphaFoldDB" id="A0A0C2JRN0"/>
<evidence type="ECO:0000313" key="2">
    <source>
        <dbReference type="EMBL" id="KII72063.1"/>
    </source>
</evidence>
<evidence type="ECO:0000256" key="1">
    <source>
        <dbReference type="SAM" id="SignalP"/>
    </source>
</evidence>
<evidence type="ECO:0000313" key="4">
    <source>
        <dbReference type="Proteomes" id="UP000031668"/>
    </source>
</evidence>
<feature type="signal peptide" evidence="1">
    <location>
        <begin position="1"/>
        <end position="21"/>
    </location>
</feature>
<accession>A0A0C2JRN0</accession>
<organism evidence="2 4">
    <name type="scientific">Thelohanellus kitauei</name>
    <name type="common">Myxosporean</name>
    <dbReference type="NCBI Taxonomy" id="669202"/>
    <lineage>
        <taxon>Eukaryota</taxon>
        <taxon>Metazoa</taxon>
        <taxon>Cnidaria</taxon>
        <taxon>Myxozoa</taxon>
        <taxon>Myxosporea</taxon>
        <taxon>Bivalvulida</taxon>
        <taxon>Platysporina</taxon>
        <taxon>Myxobolidae</taxon>
        <taxon>Thelohanellus</taxon>
    </lineage>
</organism>
<dbReference type="EMBL" id="JWZT01001424">
    <property type="protein sequence ID" value="KII72063.1"/>
    <property type="molecule type" value="Genomic_DNA"/>
</dbReference>
<keyword evidence="4" id="KW-1185">Reference proteome</keyword>
<dbReference type="Proteomes" id="UP000031668">
    <property type="component" value="Unassembled WGS sequence"/>
</dbReference>
<keyword evidence="1" id="KW-0732">Signal</keyword>
<name>A0A0C2JRN0_THEKT</name>
<protein>
    <submittedName>
        <fullName evidence="2">Uncharacterized protein</fullName>
    </submittedName>
</protein>
<reference evidence="2 4" key="1">
    <citation type="journal article" date="2014" name="Genome Biol. Evol.">
        <title>The genome of the myxosporean Thelohanellus kitauei shows adaptations to nutrient acquisition within its fish host.</title>
        <authorList>
            <person name="Yang Y."/>
            <person name="Xiong J."/>
            <person name="Zhou Z."/>
            <person name="Huo F."/>
            <person name="Miao W."/>
            <person name="Ran C."/>
            <person name="Liu Y."/>
            <person name="Zhang J."/>
            <person name="Feng J."/>
            <person name="Wang M."/>
            <person name="Wang M."/>
            <person name="Wang L."/>
            <person name="Yao B."/>
        </authorList>
    </citation>
    <scope>NUCLEOTIDE SEQUENCE [LARGE SCALE GENOMIC DNA]</scope>
    <source>
        <strain evidence="2">Wuqing</strain>
    </source>
</reference>
<sequence length="118" mass="13306">MVCPSVVKVLVFVLHFYLSHANKPPPFSHQKSLTYERFTKDRFDNYDSPISSKGGISDVRARSLFGYTILPSFDKKAVIVSAPARSYSTFYGGDIFKCQVDDFENTCKYVTDPTTLGM</sequence>
<evidence type="ECO:0000313" key="3">
    <source>
        <dbReference type="EMBL" id="KII74132.1"/>
    </source>
</evidence>
<dbReference type="EMBL" id="JWZT01000527">
    <property type="protein sequence ID" value="KII74132.1"/>
    <property type="molecule type" value="Genomic_DNA"/>
</dbReference>